<sequence length="227" mass="25888">MSSSSHFVKNFKGQLYLRTLLKSRNLLFGSNLDNVSSPSKRLISTYFSDNNTSLRGFYSSNMQKNNQIVPHHMYFPVRKIVANGDSDAGKGNNNVSPPQPTRNWKRWVLGILISVIIPSYTHKLGPLGVWKDEFDSRLQEVEEAIEGGEKVATAVEKVAEKWLDSLPEGWLKDTLTIMEQGAERASKLFNKVDNVIDEFQEEEKKIVENWVESAEDRTKVQEEVLKK</sequence>
<dbReference type="EMBL" id="BAABME010000238">
    <property type="protein sequence ID" value="GAA0140969.1"/>
    <property type="molecule type" value="Genomic_DNA"/>
</dbReference>
<comment type="caution">
    <text evidence="1">The sequence shown here is derived from an EMBL/GenBank/DDBJ whole genome shotgun (WGS) entry which is preliminary data.</text>
</comment>
<proteinExistence type="predicted"/>
<keyword evidence="2" id="KW-1185">Reference proteome</keyword>
<reference evidence="1 2" key="1">
    <citation type="submission" date="2024-01" db="EMBL/GenBank/DDBJ databases">
        <title>The complete chloroplast genome sequence of Lithospermum erythrorhizon: insights into the phylogenetic relationship among Boraginaceae species and the maternal lineages of purple gromwells.</title>
        <authorList>
            <person name="Okada T."/>
            <person name="Watanabe K."/>
        </authorList>
    </citation>
    <scope>NUCLEOTIDE SEQUENCE [LARGE SCALE GENOMIC DNA]</scope>
</reference>
<dbReference type="PANTHER" id="PTHR33735">
    <property type="entry name" value="EXPRESSED PROTEIN"/>
    <property type="match status" value="1"/>
</dbReference>
<evidence type="ECO:0000313" key="2">
    <source>
        <dbReference type="Proteomes" id="UP001454036"/>
    </source>
</evidence>
<evidence type="ECO:0000313" key="1">
    <source>
        <dbReference type="EMBL" id="GAA0140969.1"/>
    </source>
</evidence>
<accession>A0AAV3NNL5</accession>
<organism evidence="1 2">
    <name type="scientific">Lithospermum erythrorhizon</name>
    <name type="common">Purple gromwell</name>
    <name type="synonym">Lithospermum officinale var. erythrorhizon</name>
    <dbReference type="NCBI Taxonomy" id="34254"/>
    <lineage>
        <taxon>Eukaryota</taxon>
        <taxon>Viridiplantae</taxon>
        <taxon>Streptophyta</taxon>
        <taxon>Embryophyta</taxon>
        <taxon>Tracheophyta</taxon>
        <taxon>Spermatophyta</taxon>
        <taxon>Magnoliopsida</taxon>
        <taxon>eudicotyledons</taxon>
        <taxon>Gunneridae</taxon>
        <taxon>Pentapetalae</taxon>
        <taxon>asterids</taxon>
        <taxon>lamiids</taxon>
        <taxon>Boraginales</taxon>
        <taxon>Boraginaceae</taxon>
        <taxon>Boraginoideae</taxon>
        <taxon>Lithospermeae</taxon>
        <taxon>Lithospermum</taxon>
    </lineage>
</organism>
<dbReference type="Proteomes" id="UP001454036">
    <property type="component" value="Unassembled WGS sequence"/>
</dbReference>
<protein>
    <submittedName>
        <fullName evidence="1">Uncharacterized protein</fullName>
    </submittedName>
</protein>
<dbReference type="PANTHER" id="PTHR33735:SF10">
    <property type="entry name" value="EXPRESSED PROTEIN"/>
    <property type="match status" value="1"/>
</dbReference>
<gene>
    <name evidence="1" type="ORF">LIER_02218</name>
</gene>
<name>A0AAV3NNL5_LITER</name>
<dbReference type="AlphaFoldDB" id="A0AAV3NNL5"/>